<feature type="transmembrane region" description="Helical" evidence="10">
    <location>
        <begin position="137"/>
        <end position="157"/>
    </location>
</feature>
<sequence>MENHTYGFFILTFATHEENKPFLSFIFILIYLVGVFANSITITVVYRYPHLHTPMYLFLCNLSIVDICYTTFTVPKLVYMLISGNFTTSFSQCFTQMYFFLHVAVTEDLLLFIMAYDRYVAICKPLHYHQMLSKKNCITLLVTIWATGFFNSLFLTLTASNVPLCYPNTVTQFYCEFKAFAKISCPSAGFHLYSYVEAIIFGLLPFLCSIISYIKVIIVILRIKSSDGRKKAFSTCSSHLIVLTMFYGTWTSTYLTPPMKDPQVFETTFTVLCLIVTPMLNPLIYSVRNKDVKRAILKFLGLQRAFVNFST</sequence>
<evidence type="ECO:0000256" key="4">
    <source>
        <dbReference type="ARBA" id="ARBA00022725"/>
    </source>
</evidence>
<dbReference type="FunFam" id="1.20.1070.10:FF:000015">
    <property type="entry name" value="Olfactory receptor"/>
    <property type="match status" value="1"/>
</dbReference>
<feature type="transmembrane region" description="Helical" evidence="10">
    <location>
        <begin position="97"/>
        <end position="116"/>
    </location>
</feature>
<keyword evidence="5 10" id="KW-1133">Transmembrane helix</keyword>
<evidence type="ECO:0000256" key="5">
    <source>
        <dbReference type="ARBA" id="ARBA00022989"/>
    </source>
</evidence>
<evidence type="ECO:0000256" key="6">
    <source>
        <dbReference type="ARBA" id="ARBA00023040"/>
    </source>
</evidence>
<evidence type="ECO:0000259" key="11">
    <source>
        <dbReference type="PROSITE" id="PS50262"/>
    </source>
</evidence>
<evidence type="ECO:0000256" key="1">
    <source>
        <dbReference type="ARBA" id="ARBA00004651"/>
    </source>
</evidence>
<feature type="domain" description="G-protein coupled receptors family 1 profile" evidence="11">
    <location>
        <begin position="37"/>
        <end position="285"/>
    </location>
</feature>
<dbReference type="PANTHER" id="PTHR26452">
    <property type="entry name" value="OLFACTORY RECEPTOR"/>
    <property type="match status" value="1"/>
</dbReference>
<dbReference type="EMBL" id="WNYA01027138">
    <property type="protein sequence ID" value="KAG8537758.1"/>
    <property type="molecule type" value="Genomic_DNA"/>
</dbReference>
<keyword evidence="9" id="KW-0807">Transducer</keyword>
<keyword evidence="3 10" id="KW-0812">Transmembrane</keyword>
<evidence type="ECO:0000256" key="2">
    <source>
        <dbReference type="ARBA" id="ARBA00022475"/>
    </source>
</evidence>
<name>A0AAV6YUS8_ENGPU</name>
<keyword evidence="13" id="KW-1185">Reference proteome</keyword>
<feature type="transmembrane region" description="Helical" evidence="10">
    <location>
        <begin position="198"/>
        <end position="220"/>
    </location>
</feature>
<protein>
    <recommendedName>
        <fullName evidence="11">G-protein coupled receptors family 1 profile domain-containing protein</fullName>
    </recommendedName>
</protein>
<dbReference type="PRINTS" id="PR00245">
    <property type="entry name" value="OLFACTORYR"/>
</dbReference>
<dbReference type="SUPFAM" id="SSF81321">
    <property type="entry name" value="Family A G protein-coupled receptor-like"/>
    <property type="match status" value="1"/>
</dbReference>
<evidence type="ECO:0000256" key="8">
    <source>
        <dbReference type="ARBA" id="ARBA00023170"/>
    </source>
</evidence>
<dbReference type="AlphaFoldDB" id="A0AAV6YUS8"/>
<evidence type="ECO:0000256" key="10">
    <source>
        <dbReference type="SAM" id="Phobius"/>
    </source>
</evidence>
<dbReference type="InterPro" id="IPR017452">
    <property type="entry name" value="GPCR_Rhodpsn_7TM"/>
</dbReference>
<dbReference type="PROSITE" id="PS50262">
    <property type="entry name" value="G_PROTEIN_RECEP_F1_2"/>
    <property type="match status" value="1"/>
</dbReference>
<dbReference type="GO" id="GO:0004984">
    <property type="term" value="F:olfactory receptor activity"/>
    <property type="evidence" value="ECO:0007669"/>
    <property type="project" value="InterPro"/>
</dbReference>
<dbReference type="CDD" id="cd13954">
    <property type="entry name" value="7tmA_OR"/>
    <property type="match status" value="1"/>
</dbReference>
<keyword evidence="8" id="KW-0675">Receptor</keyword>
<keyword evidence="4" id="KW-0552">Olfaction</keyword>
<dbReference type="GO" id="GO:0005886">
    <property type="term" value="C:plasma membrane"/>
    <property type="evidence" value="ECO:0007669"/>
    <property type="project" value="UniProtKB-SubCell"/>
</dbReference>
<dbReference type="GO" id="GO:0004930">
    <property type="term" value="F:G protein-coupled receptor activity"/>
    <property type="evidence" value="ECO:0007669"/>
    <property type="project" value="UniProtKB-KW"/>
</dbReference>
<reference evidence="12" key="1">
    <citation type="thesis" date="2020" institute="ProQuest LLC" country="789 East Eisenhower Parkway, Ann Arbor, MI, USA">
        <title>Comparative Genomics and Chromosome Evolution.</title>
        <authorList>
            <person name="Mudd A.B."/>
        </authorList>
    </citation>
    <scope>NUCLEOTIDE SEQUENCE</scope>
    <source>
        <strain evidence="12">237g6f4</strain>
        <tissue evidence="12">Blood</tissue>
    </source>
</reference>
<gene>
    <name evidence="12" type="ORF">GDO81_023977</name>
</gene>
<evidence type="ECO:0000313" key="13">
    <source>
        <dbReference type="Proteomes" id="UP000824782"/>
    </source>
</evidence>
<keyword evidence="6" id="KW-0297">G-protein coupled receptor</keyword>
<dbReference type="InterPro" id="IPR000276">
    <property type="entry name" value="GPCR_Rhodpsn"/>
</dbReference>
<dbReference type="SMART" id="SM01381">
    <property type="entry name" value="7TM_GPCR_Srsx"/>
    <property type="match status" value="1"/>
</dbReference>
<feature type="transmembrane region" description="Helical" evidence="10">
    <location>
        <begin position="269"/>
        <end position="287"/>
    </location>
</feature>
<feature type="transmembrane region" description="Helical" evidence="10">
    <location>
        <begin position="22"/>
        <end position="46"/>
    </location>
</feature>
<dbReference type="Pfam" id="PF13853">
    <property type="entry name" value="7tm_4"/>
    <property type="match status" value="1"/>
</dbReference>
<dbReference type="InterPro" id="IPR000725">
    <property type="entry name" value="Olfact_rcpt"/>
</dbReference>
<keyword evidence="2" id="KW-1003">Cell membrane</keyword>
<keyword evidence="7 10" id="KW-0472">Membrane</keyword>
<evidence type="ECO:0000256" key="9">
    <source>
        <dbReference type="ARBA" id="ARBA00023224"/>
    </source>
</evidence>
<evidence type="ECO:0000256" key="3">
    <source>
        <dbReference type="ARBA" id="ARBA00022692"/>
    </source>
</evidence>
<evidence type="ECO:0000313" key="12">
    <source>
        <dbReference type="EMBL" id="KAG8537758.1"/>
    </source>
</evidence>
<keyword evidence="4" id="KW-0716">Sensory transduction</keyword>
<feature type="transmembrane region" description="Helical" evidence="10">
    <location>
        <begin position="232"/>
        <end position="249"/>
    </location>
</feature>
<comment type="subcellular location">
    <subcellularLocation>
        <location evidence="1">Cell membrane</location>
        <topology evidence="1">Multi-pass membrane protein</topology>
    </subcellularLocation>
</comment>
<organism evidence="12 13">
    <name type="scientific">Engystomops pustulosus</name>
    <name type="common">Tungara frog</name>
    <name type="synonym">Physalaemus pustulosus</name>
    <dbReference type="NCBI Taxonomy" id="76066"/>
    <lineage>
        <taxon>Eukaryota</taxon>
        <taxon>Metazoa</taxon>
        <taxon>Chordata</taxon>
        <taxon>Craniata</taxon>
        <taxon>Vertebrata</taxon>
        <taxon>Euteleostomi</taxon>
        <taxon>Amphibia</taxon>
        <taxon>Batrachia</taxon>
        <taxon>Anura</taxon>
        <taxon>Neobatrachia</taxon>
        <taxon>Hyloidea</taxon>
        <taxon>Leptodactylidae</taxon>
        <taxon>Leiuperinae</taxon>
        <taxon>Engystomops</taxon>
    </lineage>
</organism>
<feature type="transmembrane region" description="Helical" evidence="10">
    <location>
        <begin position="58"/>
        <end position="82"/>
    </location>
</feature>
<dbReference type="PRINTS" id="PR00237">
    <property type="entry name" value="GPCRRHODOPSN"/>
</dbReference>
<dbReference type="Proteomes" id="UP000824782">
    <property type="component" value="Unassembled WGS sequence"/>
</dbReference>
<proteinExistence type="predicted"/>
<accession>A0AAV6YUS8</accession>
<dbReference type="Gene3D" id="1.20.1070.10">
    <property type="entry name" value="Rhodopsin 7-helix transmembrane proteins"/>
    <property type="match status" value="1"/>
</dbReference>
<dbReference type="InterPro" id="IPR050516">
    <property type="entry name" value="Olfactory_GPCR"/>
</dbReference>
<comment type="caution">
    <text evidence="12">The sequence shown here is derived from an EMBL/GenBank/DDBJ whole genome shotgun (WGS) entry which is preliminary data.</text>
</comment>
<evidence type="ECO:0000256" key="7">
    <source>
        <dbReference type="ARBA" id="ARBA00023136"/>
    </source>
</evidence>